<gene>
    <name evidence="2" type="ORF">OCBIM_22021037mg</name>
</gene>
<organism evidence="2">
    <name type="scientific">Octopus bimaculoides</name>
    <name type="common">California two-spotted octopus</name>
    <dbReference type="NCBI Taxonomy" id="37653"/>
    <lineage>
        <taxon>Eukaryota</taxon>
        <taxon>Metazoa</taxon>
        <taxon>Spiralia</taxon>
        <taxon>Lophotrochozoa</taxon>
        <taxon>Mollusca</taxon>
        <taxon>Cephalopoda</taxon>
        <taxon>Coleoidea</taxon>
        <taxon>Octopodiformes</taxon>
        <taxon>Octopoda</taxon>
        <taxon>Incirrata</taxon>
        <taxon>Octopodidae</taxon>
        <taxon>Octopus</taxon>
    </lineage>
</organism>
<dbReference type="AlphaFoldDB" id="A0A0L8H880"/>
<evidence type="ECO:0000256" key="1">
    <source>
        <dbReference type="SAM" id="MobiDB-lite"/>
    </source>
</evidence>
<name>A0A0L8H880_OCTBM</name>
<feature type="region of interest" description="Disordered" evidence="1">
    <location>
        <begin position="1"/>
        <end position="20"/>
    </location>
</feature>
<evidence type="ECO:0000313" key="2">
    <source>
        <dbReference type="EMBL" id="KOF84965.1"/>
    </source>
</evidence>
<accession>A0A0L8H880</accession>
<proteinExistence type="predicted"/>
<protein>
    <submittedName>
        <fullName evidence="2">Uncharacterized protein</fullName>
    </submittedName>
</protein>
<sequence length="78" mass="9328">MRCRGEETTTPHRQDVEKRQNVHMPCRENVAVSKYDEETLQCHEVKDEMKMSQGQDVNNMMARYEAIRMSRHKTVQIF</sequence>
<reference evidence="2" key="1">
    <citation type="submission" date="2015-07" db="EMBL/GenBank/DDBJ databases">
        <title>MeaNS - Measles Nucleotide Surveillance Program.</title>
        <authorList>
            <person name="Tran T."/>
            <person name="Druce J."/>
        </authorList>
    </citation>
    <scope>NUCLEOTIDE SEQUENCE</scope>
    <source>
        <strain evidence="2">UCB-OBI-ISO-001</strain>
        <tissue evidence="2">Gonad</tissue>
    </source>
</reference>
<dbReference type="EMBL" id="KQ418995">
    <property type="protein sequence ID" value="KOF84965.1"/>
    <property type="molecule type" value="Genomic_DNA"/>
</dbReference>